<dbReference type="SMART" id="SM00342">
    <property type="entry name" value="HTH_ARAC"/>
    <property type="match status" value="1"/>
</dbReference>
<dbReference type="PROSITE" id="PS01124">
    <property type="entry name" value="HTH_ARAC_FAMILY_2"/>
    <property type="match status" value="1"/>
</dbReference>
<organism evidence="5 6">
    <name type="scientific">Alkalimarinus sediminis</name>
    <dbReference type="NCBI Taxonomy" id="1632866"/>
    <lineage>
        <taxon>Bacteria</taxon>
        <taxon>Pseudomonadati</taxon>
        <taxon>Pseudomonadota</taxon>
        <taxon>Gammaproteobacteria</taxon>
        <taxon>Alteromonadales</taxon>
        <taxon>Alteromonadaceae</taxon>
        <taxon>Alkalimarinus</taxon>
    </lineage>
</organism>
<sequence length="349" mass="39609">MSNLIISANMQNKNKMTTRSILGLTYTVNGLQSLGYQVQPILKRHGIKLEKLDPFAEIERSLELQILSELFEDVTPAHIGIEMGIRFGLAGYGPFSMLLMSCKNAYEACKAGVRYQSIGYSYGEVRLDLGNESTALCLQPATLPKALNRILIDRDVSGTYRLIKDILMNIEQDVSLSEVWFSYPKPDDIKPYEDMFECDVKFGQPYCRLAIKNTDLSIPFPNANQTAYDYYRAQCDQIIAKRTESIDHLPDKVRKHLALFSYELPSIVEVAEAFGVSERTLRRQLKSEETSYQKILDGVRFDKAKQLLQTTNLPIEDVANRLGYQEAASFNHAFQRWSGTTPSKFRKGA</sequence>
<dbReference type="EMBL" id="CP101527">
    <property type="protein sequence ID" value="UZW74861.1"/>
    <property type="molecule type" value="Genomic_DNA"/>
</dbReference>
<dbReference type="InterPro" id="IPR032687">
    <property type="entry name" value="AraC-type_N"/>
</dbReference>
<dbReference type="KEGG" id="asem:NNL22_17855"/>
<evidence type="ECO:0000256" key="3">
    <source>
        <dbReference type="ARBA" id="ARBA00023163"/>
    </source>
</evidence>
<protein>
    <submittedName>
        <fullName evidence="5">AraC family transcriptional regulator</fullName>
    </submittedName>
</protein>
<dbReference type="Proteomes" id="UP001164472">
    <property type="component" value="Chromosome"/>
</dbReference>
<dbReference type="InterPro" id="IPR020449">
    <property type="entry name" value="Tscrpt_reg_AraC-type_HTH"/>
</dbReference>
<name>A0A9E8HQW4_9ALTE</name>
<dbReference type="Pfam" id="PF12625">
    <property type="entry name" value="Arabinose_bd"/>
    <property type="match status" value="1"/>
</dbReference>
<keyword evidence="1" id="KW-0805">Transcription regulation</keyword>
<evidence type="ECO:0000256" key="1">
    <source>
        <dbReference type="ARBA" id="ARBA00023015"/>
    </source>
</evidence>
<evidence type="ECO:0000313" key="6">
    <source>
        <dbReference type="Proteomes" id="UP001164472"/>
    </source>
</evidence>
<evidence type="ECO:0000259" key="4">
    <source>
        <dbReference type="PROSITE" id="PS01124"/>
    </source>
</evidence>
<dbReference type="InterPro" id="IPR009057">
    <property type="entry name" value="Homeodomain-like_sf"/>
</dbReference>
<dbReference type="GO" id="GO:0005829">
    <property type="term" value="C:cytosol"/>
    <property type="evidence" value="ECO:0007669"/>
    <property type="project" value="TreeGrafter"/>
</dbReference>
<dbReference type="AlphaFoldDB" id="A0A9E8HQW4"/>
<reference evidence="5" key="1">
    <citation type="submission" date="2022-07" db="EMBL/GenBank/DDBJ databases">
        <title>Alkalimarinus sp. nov., isolated from gut of a Alitta virens.</title>
        <authorList>
            <person name="Yang A.I."/>
            <person name="Shin N.-R."/>
        </authorList>
    </citation>
    <scope>NUCLEOTIDE SEQUENCE</scope>
    <source>
        <strain evidence="5">FA028</strain>
    </source>
</reference>
<evidence type="ECO:0000313" key="5">
    <source>
        <dbReference type="EMBL" id="UZW74861.1"/>
    </source>
</evidence>
<accession>A0A9E8HQW4</accession>
<dbReference type="GO" id="GO:0003700">
    <property type="term" value="F:DNA-binding transcription factor activity"/>
    <property type="evidence" value="ECO:0007669"/>
    <property type="project" value="InterPro"/>
</dbReference>
<gene>
    <name evidence="5" type="ORF">NNL22_17855</name>
</gene>
<dbReference type="SUPFAM" id="SSF46689">
    <property type="entry name" value="Homeodomain-like"/>
    <property type="match status" value="1"/>
</dbReference>
<dbReference type="RefSeq" id="WP_251810288.1">
    <property type="nucleotide sequence ID" value="NZ_CP101527.1"/>
</dbReference>
<proteinExistence type="predicted"/>
<dbReference type="InterPro" id="IPR018060">
    <property type="entry name" value="HTH_AraC"/>
</dbReference>
<dbReference type="Gene3D" id="1.10.10.60">
    <property type="entry name" value="Homeodomain-like"/>
    <property type="match status" value="1"/>
</dbReference>
<dbReference type="GO" id="GO:0000976">
    <property type="term" value="F:transcription cis-regulatory region binding"/>
    <property type="evidence" value="ECO:0007669"/>
    <property type="project" value="TreeGrafter"/>
</dbReference>
<keyword evidence="6" id="KW-1185">Reference proteome</keyword>
<dbReference type="Pfam" id="PF12833">
    <property type="entry name" value="HTH_18"/>
    <property type="match status" value="1"/>
</dbReference>
<dbReference type="PANTHER" id="PTHR47894:SF1">
    <property type="entry name" value="HTH-TYPE TRANSCRIPTIONAL REGULATOR VQSM"/>
    <property type="match status" value="1"/>
</dbReference>
<keyword evidence="3" id="KW-0804">Transcription</keyword>
<keyword evidence="2" id="KW-0238">DNA-binding</keyword>
<feature type="domain" description="HTH araC/xylS-type" evidence="4">
    <location>
        <begin position="247"/>
        <end position="348"/>
    </location>
</feature>
<dbReference type="PRINTS" id="PR00032">
    <property type="entry name" value="HTHARAC"/>
</dbReference>
<evidence type="ECO:0000256" key="2">
    <source>
        <dbReference type="ARBA" id="ARBA00023125"/>
    </source>
</evidence>
<dbReference type="PANTHER" id="PTHR47894">
    <property type="entry name" value="HTH-TYPE TRANSCRIPTIONAL REGULATOR GADX"/>
    <property type="match status" value="1"/>
</dbReference>